<sequence length="201" mass="21892">MSQAAPHHESWATSPHGWHPVPRATPYWAPKPHTTAHPVNKSSTNAWLDCTTCHSSNKASTRLLKDLCHVQAQPANLLLSLGHVQHLILAQGMPPSCLDLVVSKGVRQTLVVTIDTHVTTVTLPIPADWKRKKYKHPNSPTSCTSFSFASEESLGSGFALLNVAPSARSCPFATIMLHIIPTAFSLQPNVSLDKSFKLRPS</sequence>
<protein>
    <submittedName>
        <fullName evidence="1">Uncharacterized protein</fullName>
    </submittedName>
</protein>
<keyword evidence="2" id="KW-1185">Reference proteome</keyword>
<organism evidence="1 2">
    <name type="scientific">Carpinus fangiana</name>
    <dbReference type="NCBI Taxonomy" id="176857"/>
    <lineage>
        <taxon>Eukaryota</taxon>
        <taxon>Viridiplantae</taxon>
        <taxon>Streptophyta</taxon>
        <taxon>Embryophyta</taxon>
        <taxon>Tracheophyta</taxon>
        <taxon>Spermatophyta</taxon>
        <taxon>Magnoliopsida</taxon>
        <taxon>eudicotyledons</taxon>
        <taxon>Gunneridae</taxon>
        <taxon>Pentapetalae</taxon>
        <taxon>rosids</taxon>
        <taxon>fabids</taxon>
        <taxon>Fagales</taxon>
        <taxon>Betulaceae</taxon>
        <taxon>Carpinus</taxon>
    </lineage>
</organism>
<proteinExistence type="predicted"/>
<reference evidence="1 2" key="1">
    <citation type="submission" date="2019-06" db="EMBL/GenBank/DDBJ databases">
        <title>A chromosomal-level reference genome of Carpinus fangiana (Coryloideae, Betulaceae).</title>
        <authorList>
            <person name="Yang X."/>
            <person name="Wang Z."/>
            <person name="Zhang L."/>
            <person name="Hao G."/>
            <person name="Liu J."/>
            <person name="Yang Y."/>
        </authorList>
    </citation>
    <scope>NUCLEOTIDE SEQUENCE [LARGE SCALE GENOMIC DNA]</scope>
    <source>
        <strain evidence="1">Cfa_2016G</strain>
        <tissue evidence="1">Leaf</tissue>
    </source>
</reference>
<accession>A0A5N6QZN2</accession>
<dbReference type="EMBL" id="CM017323">
    <property type="protein sequence ID" value="KAE8022966.1"/>
    <property type="molecule type" value="Genomic_DNA"/>
</dbReference>
<name>A0A5N6QZN2_9ROSI</name>
<dbReference type="Proteomes" id="UP000327013">
    <property type="component" value="Chromosome 3"/>
</dbReference>
<evidence type="ECO:0000313" key="2">
    <source>
        <dbReference type="Proteomes" id="UP000327013"/>
    </source>
</evidence>
<dbReference type="AlphaFoldDB" id="A0A5N6QZN2"/>
<gene>
    <name evidence="1" type="ORF">FH972_008726</name>
</gene>
<evidence type="ECO:0000313" key="1">
    <source>
        <dbReference type="EMBL" id="KAE8022966.1"/>
    </source>
</evidence>